<evidence type="ECO:0000313" key="3">
    <source>
        <dbReference type="Proteomes" id="UP000820818"/>
    </source>
</evidence>
<proteinExistence type="predicted"/>
<comment type="caution">
    <text evidence="2">The sequence shown here is derived from an EMBL/GenBank/DDBJ whole genome shotgun (WGS) entry which is preliminary data.</text>
</comment>
<name>A0AAD5L2B4_9CRUS</name>
<gene>
    <name evidence="2" type="ORF">GHT06_003804</name>
</gene>
<keyword evidence="3" id="KW-1185">Reference proteome</keyword>
<protein>
    <submittedName>
        <fullName evidence="2">Uncharacterized protein</fullName>
    </submittedName>
</protein>
<organism evidence="2 3">
    <name type="scientific">Daphnia sinensis</name>
    <dbReference type="NCBI Taxonomy" id="1820382"/>
    <lineage>
        <taxon>Eukaryota</taxon>
        <taxon>Metazoa</taxon>
        <taxon>Ecdysozoa</taxon>
        <taxon>Arthropoda</taxon>
        <taxon>Crustacea</taxon>
        <taxon>Branchiopoda</taxon>
        <taxon>Diplostraca</taxon>
        <taxon>Cladocera</taxon>
        <taxon>Anomopoda</taxon>
        <taxon>Daphniidae</taxon>
        <taxon>Daphnia</taxon>
        <taxon>Daphnia similis group</taxon>
    </lineage>
</organism>
<dbReference type="EMBL" id="WJBH02000290">
    <property type="protein sequence ID" value="KAI9549618.1"/>
    <property type="molecule type" value="Genomic_DNA"/>
</dbReference>
<evidence type="ECO:0000256" key="1">
    <source>
        <dbReference type="SAM" id="MobiDB-lite"/>
    </source>
</evidence>
<sequence>MTYILMLLPGAKAAKFRKMAAVTLCRVLGGTGRCVSRRRRLWAPGLWCRPRLPCPWRREPVVPVNATTANEHVFFDDGFVGQKVRVTSETPKRVSVYDFIAVACEVASNVARKYYERICESNPEVASERRNFKFPGAGQRETPVTDAAGMTYILMLLPGAKAAKFRKMAAVTLCRVLGGDETLVAQIRANKEAQDALPADHPDGCSANRQQPIGQADAGRRRKHRPDREKHTACHVPSPRLQSLYYEPYPQRPVSLPPNIKAADRCCDTPYGRTMVKHCIDDMAHALFPHTKDMCECCVKTLVGDICGLDIIDALEGLKMPTRSPLTLQTMLYKAAKLAHKIPYSTHMSWQALLDTVTTYNKFAREQGFTDLTGREQDLRERFCEQPISCTQ</sequence>
<feature type="region of interest" description="Disordered" evidence="1">
    <location>
        <begin position="195"/>
        <end position="234"/>
    </location>
</feature>
<evidence type="ECO:0000313" key="2">
    <source>
        <dbReference type="EMBL" id="KAI9549618.1"/>
    </source>
</evidence>
<accession>A0AAD5L2B4</accession>
<reference evidence="2" key="1">
    <citation type="submission" date="2022-05" db="EMBL/GenBank/DDBJ databases">
        <title>A multi-omics perspective on studying reproductive biology in Daphnia sinensis.</title>
        <authorList>
            <person name="Jia J."/>
        </authorList>
    </citation>
    <scope>NUCLEOTIDE SEQUENCE</scope>
    <source>
        <strain evidence="2">WSL</strain>
    </source>
</reference>
<dbReference type="AlphaFoldDB" id="A0AAD5L2B4"/>
<dbReference type="Proteomes" id="UP000820818">
    <property type="component" value="Unassembled WGS sequence"/>
</dbReference>